<dbReference type="AlphaFoldDB" id="A0A920CKH7"/>
<dbReference type="InterPro" id="IPR050090">
    <property type="entry name" value="Tyrosine_recombinase_XerCD"/>
</dbReference>
<feature type="domain" description="Tyr recombinase" evidence="5">
    <location>
        <begin position="196"/>
        <end position="408"/>
    </location>
</feature>
<reference evidence="7" key="1">
    <citation type="submission" date="2021-03" db="EMBL/GenBank/DDBJ databases">
        <title>Antimicrobial resistance genes in bacteria isolated from Japanese honey, and their potential for conferring macrolide and lincosamide resistance in the American foulbrood pathogen Paenibacillus larvae.</title>
        <authorList>
            <person name="Okamoto M."/>
            <person name="Kumagai M."/>
            <person name="Kanamori H."/>
            <person name="Takamatsu D."/>
        </authorList>
    </citation>
    <scope>NUCLEOTIDE SEQUENCE</scope>
    <source>
        <strain evidence="7">J41TS4</strain>
    </source>
</reference>
<name>A0A920CKH7_9BACL</name>
<dbReference type="GO" id="GO:0003677">
    <property type="term" value="F:DNA binding"/>
    <property type="evidence" value="ECO:0007669"/>
    <property type="project" value="UniProtKB-UniRule"/>
</dbReference>
<dbReference type="PROSITE" id="PS51900">
    <property type="entry name" value="CB"/>
    <property type="match status" value="1"/>
</dbReference>
<evidence type="ECO:0000256" key="1">
    <source>
        <dbReference type="ARBA" id="ARBA00008857"/>
    </source>
</evidence>
<gene>
    <name evidence="7" type="ORF">J41TS4_22930</name>
</gene>
<dbReference type="PANTHER" id="PTHR30349:SF64">
    <property type="entry name" value="PROPHAGE INTEGRASE INTD-RELATED"/>
    <property type="match status" value="1"/>
</dbReference>
<evidence type="ECO:0000313" key="7">
    <source>
        <dbReference type="EMBL" id="GIO42535.1"/>
    </source>
</evidence>
<dbReference type="InterPro" id="IPR010998">
    <property type="entry name" value="Integrase_recombinase_N"/>
</dbReference>
<dbReference type="CDD" id="cd01189">
    <property type="entry name" value="INT_ICEBs1_C_like"/>
    <property type="match status" value="1"/>
</dbReference>
<dbReference type="GO" id="GO:0006310">
    <property type="term" value="P:DNA recombination"/>
    <property type="evidence" value="ECO:0007669"/>
    <property type="project" value="UniProtKB-KW"/>
</dbReference>
<evidence type="ECO:0000256" key="3">
    <source>
        <dbReference type="ARBA" id="ARBA00023172"/>
    </source>
</evidence>
<evidence type="ECO:0000259" key="6">
    <source>
        <dbReference type="PROSITE" id="PS51900"/>
    </source>
</evidence>
<evidence type="ECO:0000256" key="4">
    <source>
        <dbReference type="PROSITE-ProRule" id="PRU01248"/>
    </source>
</evidence>
<dbReference type="Gene3D" id="1.10.150.130">
    <property type="match status" value="1"/>
</dbReference>
<dbReference type="RefSeq" id="WP_301627347.1">
    <property type="nucleotide sequence ID" value="NZ_BORS01000007.1"/>
</dbReference>
<dbReference type="InterPro" id="IPR013762">
    <property type="entry name" value="Integrase-like_cat_sf"/>
</dbReference>
<evidence type="ECO:0000256" key="2">
    <source>
        <dbReference type="ARBA" id="ARBA00023125"/>
    </source>
</evidence>
<dbReference type="Proteomes" id="UP000678895">
    <property type="component" value="Unassembled WGS sequence"/>
</dbReference>
<keyword evidence="2 4" id="KW-0238">DNA-binding</keyword>
<proteinExistence type="inferred from homology"/>
<dbReference type="PROSITE" id="PS51898">
    <property type="entry name" value="TYR_RECOMBINASE"/>
    <property type="match status" value="1"/>
</dbReference>
<dbReference type="Pfam" id="PF00589">
    <property type="entry name" value="Phage_integrase"/>
    <property type="match status" value="1"/>
</dbReference>
<comment type="caution">
    <text evidence="7">The sequence shown here is derived from an EMBL/GenBank/DDBJ whole genome shotgun (WGS) entry which is preliminary data.</text>
</comment>
<dbReference type="InterPro" id="IPR044068">
    <property type="entry name" value="CB"/>
</dbReference>
<feature type="domain" description="Core-binding (CB)" evidence="6">
    <location>
        <begin position="72"/>
        <end position="165"/>
    </location>
</feature>
<dbReference type="InterPro" id="IPR002104">
    <property type="entry name" value="Integrase_catalytic"/>
</dbReference>
<dbReference type="GO" id="GO:0015074">
    <property type="term" value="P:DNA integration"/>
    <property type="evidence" value="ECO:0007669"/>
    <property type="project" value="InterPro"/>
</dbReference>
<keyword evidence="8" id="KW-1185">Reference proteome</keyword>
<accession>A0A920CKH7</accession>
<dbReference type="SUPFAM" id="SSF56349">
    <property type="entry name" value="DNA breaking-rejoining enzymes"/>
    <property type="match status" value="1"/>
</dbReference>
<dbReference type="PANTHER" id="PTHR30349">
    <property type="entry name" value="PHAGE INTEGRASE-RELATED"/>
    <property type="match status" value="1"/>
</dbReference>
<protein>
    <submittedName>
        <fullName evidence="7">Site-specific integrase</fullName>
    </submittedName>
</protein>
<keyword evidence="3" id="KW-0233">DNA recombination</keyword>
<evidence type="ECO:0000259" key="5">
    <source>
        <dbReference type="PROSITE" id="PS51898"/>
    </source>
</evidence>
<comment type="similarity">
    <text evidence="1">Belongs to the 'phage' integrase family.</text>
</comment>
<sequence length="418" mass="48491">MPKKGERKKTKTKNVCIIDGEYYYRYSIKDPATGDRIQKEDGPHLTEKDAENSGIIIKSEILKGTYIDKDKKTVGEFASEWLKMYQATGNKGNSKNLRKSTVNLIKKTIGGLRLQELTSFKYQEQLNKMRDVGYFKKGEKKPTPYSKSSIRTYHTVMGMIFSKALELEYIKKDITQFAQIPKFEQTVEEIESSGGELPKYLEKEQLAKLFSVSSEMDRSEPYTIQCHRILFILAYTGMRIGELLALKNTDIDEVNKVISITKTLYIKGKTEDFKLTPPKNTSSIRKIDVSQRVINVIKEQMNWKNEYKMQHRKMFLFDEGFLFFNEKWLMGYPMRDREARDYLKKVLEKSELPLNLTPHSLRHTYTSLMAEAGVELAAIQHLLGHKNDNTTKLIYLHVTNPKKRSAVEKLDMLMDGIK</sequence>
<dbReference type="EMBL" id="BORS01000007">
    <property type="protein sequence ID" value="GIO42535.1"/>
    <property type="molecule type" value="Genomic_DNA"/>
</dbReference>
<dbReference type="InterPro" id="IPR011010">
    <property type="entry name" value="DNA_brk_join_enz"/>
</dbReference>
<evidence type="ECO:0000313" key="8">
    <source>
        <dbReference type="Proteomes" id="UP000678895"/>
    </source>
</evidence>
<organism evidence="7 8">
    <name type="scientific">Paenibacillus apis</name>
    <dbReference type="NCBI Taxonomy" id="1792174"/>
    <lineage>
        <taxon>Bacteria</taxon>
        <taxon>Bacillati</taxon>
        <taxon>Bacillota</taxon>
        <taxon>Bacilli</taxon>
        <taxon>Bacillales</taxon>
        <taxon>Paenibacillaceae</taxon>
        <taxon>Paenibacillus</taxon>
    </lineage>
</organism>
<dbReference type="Gene3D" id="1.10.443.10">
    <property type="entry name" value="Intergrase catalytic core"/>
    <property type="match status" value="1"/>
</dbReference>